<keyword evidence="1" id="KW-0418">Kinase</keyword>
<feature type="non-terminal residue" evidence="1">
    <location>
        <position position="1"/>
    </location>
</feature>
<reference evidence="1" key="1">
    <citation type="journal article" date="2019" name="Science">
        <title>Mutation of a bHLH transcription factor allowed almond domestication.</title>
        <authorList>
            <person name="Sanchez-Perez R."/>
            <person name="Pavan S."/>
            <person name="Mazzeo R."/>
            <person name="Moldovan C."/>
            <person name="Aiese Cigliano R."/>
            <person name="Del Cueto J."/>
            <person name="Ricciardi F."/>
            <person name="Lotti C."/>
            <person name="Ricciardi L."/>
            <person name="Dicenta F."/>
            <person name="Lopez-Marques R.L."/>
            <person name="Lindberg Moller B."/>
        </authorList>
    </citation>
    <scope>NUCLEOTIDE SEQUENCE</scope>
</reference>
<protein>
    <submittedName>
        <fullName evidence="1">Receptor kinase 3</fullName>
    </submittedName>
</protein>
<keyword evidence="1" id="KW-0808">Transferase</keyword>
<gene>
    <name evidence="1" type="ORF">Prudu_001400</name>
</gene>
<accession>A0A4Y1QNG3</accession>
<evidence type="ECO:0000313" key="1">
    <source>
        <dbReference type="EMBL" id="BBG93400.1"/>
    </source>
</evidence>
<sequence length="158" mass="18803">IEHYANEIIAYTKKVLKHFYENYLLDTLRIFIWSFTGTKLVMKFSGGDIHQGEHGINKDFHTLYSFSFIRFLSHWVFPGKVLTTQCCTHVNIHRILCYAWLCTLFPFDQFLSHWVFTGRFLTRHIPYHLWSPRGSVVKDKVEPTHHMGFAYKRAYPSL</sequence>
<name>A0A4Y1QNG3_PRUDU</name>
<dbReference type="EMBL" id="AP019297">
    <property type="protein sequence ID" value="BBG93400.1"/>
    <property type="molecule type" value="Genomic_DNA"/>
</dbReference>
<dbReference type="AlphaFoldDB" id="A0A4Y1QNG3"/>
<keyword evidence="1" id="KW-0675">Receptor</keyword>
<dbReference type="GO" id="GO:0016301">
    <property type="term" value="F:kinase activity"/>
    <property type="evidence" value="ECO:0007669"/>
    <property type="project" value="UniProtKB-KW"/>
</dbReference>
<organism evidence="1">
    <name type="scientific">Prunus dulcis</name>
    <name type="common">Almond</name>
    <name type="synonym">Amygdalus dulcis</name>
    <dbReference type="NCBI Taxonomy" id="3755"/>
    <lineage>
        <taxon>Eukaryota</taxon>
        <taxon>Viridiplantae</taxon>
        <taxon>Streptophyta</taxon>
        <taxon>Embryophyta</taxon>
        <taxon>Tracheophyta</taxon>
        <taxon>Spermatophyta</taxon>
        <taxon>Magnoliopsida</taxon>
        <taxon>eudicotyledons</taxon>
        <taxon>Gunneridae</taxon>
        <taxon>Pentapetalae</taxon>
        <taxon>rosids</taxon>
        <taxon>fabids</taxon>
        <taxon>Rosales</taxon>
        <taxon>Rosaceae</taxon>
        <taxon>Amygdaloideae</taxon>
        <taxon>Amygdaleae</taxon>
        <taxon>Prunus</taxon>
    </lineage>
</organism>
<proteinExistence type="predicted"/>